<dbReference type="InterPro" id="IPR058030">
    <property type="entry name" value="TRIM8/14/16/25/29/45/65_CC"/>
</dbReference>
<proteinExistence type="predicted"/>
<dbReference type="AlphaFoldDB" id="A0A8K9XJZ9"/>
<reference evidence="9" key="2">
    <citation type="submission" date="2025-08" db="UniProtKB">
        <authorList>
            <consortium name="Ensembl"/>
        </authorList>
    </citation>
    <scope>IDENTIFICATION</scope>
</reference>
<keyword evidence="10" id="KW-1185">Reference proteome</keyword>
<accession>A0A8K9XJZ9</accession>
<evidence type="ECO:0000256" key="3">
    <source>
        <dbReference type="ARBA" id="ARBA00022833"/>
    </source>
</evidence>
<sequence length="380" mass="44671">MSILFNVDSFQEQFQCSICLDVFTEPVSTPCGHNFCKVCISGYWDTTDLCQCPMCKRTFYTRPELNINTAFRDVVDYVNRIRVKNREKSPAEAGEVVCDICTRIKLKALKSCLECQTSFCETHLQPHQRVTGLKRHKLIDPVENMEDRMCKKHDRQLELFCRTDQTCVCQFCTEADHKTHHTVPLEKEFGERKAQLVKTEQHVWQMIQERLEKVQKIKHSELIEEVEEKQKAAENQAEGFIEELEQEITDLHRRHTELEQLSHTEDHLHLLQIFPSLYTTPNIKDWSEISVYSETCVGNLRSVLRSFVSELEKTVRRAFSEKFTNAMEDFHDINLKKMQQYAVDVTLDPDTAYDRVVQSKDKKQLRKGRKNLPDNTDRFR</sequence>
<name>A0A8K9XJZ9_ONCMY</name>
<dbReference type="SMART" id="SM00184">
    <property type="entry name" value="RING"/>
    <property type="match status" value="1"/>
</dbReference>
<dbReference type="CDD" id="cd19802">
    <property type="entry name" value="Bbox1_TRIM8-like"/>
    <property type="match status" value="1"/>
</dbReference>
<dbReference type="InterPro" id="IPR013083">
    <property type="entry name" value="Znf_RING/FYVE/PHD"/>
</dbReference>
<evidence type="ECO:0008006" key="11">
    <source>
        <dbReference type="Google" id="ProtNLM"/>
    </source>
</evidence>
<reference evidence="9" key="3">
    <citation type="submission" date="2025-09" db="UniProtKB">
        <authorList>
            <consortium name="Ensembl"/>
        </authorList>
    </citation>
    <scope>IDENTIFICATION</scope>
</reference>
<evidence type="ECO:0000256" key="5">
    <source>
        <dbReference type="SAM" id="Coils"/>
    </source>
</evidence>
<dbReference type="PROSITE" id="PS50089">
    <property type="entry name" value="ZF_RING_2"/>
    <property type="match status" value="1"/>
</dbReference>
<evidence type="ECO:0000256" key="1">
    <source>
        <dbReference type="ARBA" id="ARBA00022723"/>
    </source>
</evidence>
<dbReference type="Ensembl" id="ENSOMYT00000116136.1">
    <property type="protein sequence ID" value="ENSOMYP00000133740.1"/>
    <property type="gene ID" value="ENSOMYG00000054335.1"/>
</dbReference>
<dbReference type="PANTHER" id="PTHR25465">
    <property type="entry name" value="B-BOX DOMAIN CONTAINING"/>
    <property type="match status" value="1"/>
</dbReference>
<dbReference type="InterPro" id="IPR027370">
    <property type="entry name" value="Znf-RING_euk"/>
</dbReference>
<evidence type="ECO:0000259" key="7">
    <source>
        <dbReference type="PROSITE" id="PS50089"/>
    </source>
</evidence>
<evidence type="ECO:0000256" key="4">
    <source>
        <dbReference type="PROSITE-ProRule" id="PRU00024"/>
    </source>
</evidence>
<dbReference type="SMART" id="SM00336">
    <property type="entry name" value="BBOX"/>
    <property type="match status" value="2"/>
</dbReference>
<dbReference type="Pfam" id="PF25600">
    <property type="entry name" value="TRIM_CC"/>
    <property type="match status" value="1"/>
</dbReference>
<dbReference type="CDD" id="cd19769">
    <property type="entry name" value="Bbox2_TRIM16-like"/>
    <property type="match status" value="1"/>
</dbReference>
<reference evidence="9" key="1">
    <citation type="submission" date="2020-07" db="EMBL/GenBank/DDBJ databases">
        <title>A long reads based de novo assembly of the rainbow trout Arlee double haploid line genome.</title>
        <authorList>
            <person name="Gao G."/>
            <person name="Palti Y."/>
        </authorList>
    </citation>
    <scope>NUCLEOTIDE SEQUENCE [LARGE SCALE GENOMIC DNA]</scope>
</reference>
<keyword evidence="5" id="KW-0175">Coiled coil</keyword>
<dbReference type="SUPFAM" id="SSF57845">
    <property type="entry name" value="B-box zinc-binding domain"/>
    <property type="match status" value="1"/>
</dbReference>
<keyword evidence="1" id="KW-0479">Metal-binding</keyword>
<dbReference type="SUPFAM" id="SSF49899">
    <property type="entry name" value="Concanavalin A-like lectins/glucanases"/>
    <property type="match status" value="1"/>
</dbReference>
<dbReference type="Gene3D" id="4.10.830.40">
    <property type="match status" value="1"/>
</dbReference>
<dbReference type="InterPro" id="IPR043136">
    <property type="entry name" value="B30.2/SPRY_sf"/>
</dbReference>
<dbReference type="Gene3D" id="2.60.120.920">
    <property type="match status" value="1"/>
</dbReference>
<protein>
    <recommendedName>
        <fullName evidence="11">Fish virus induced TRIM protein</fullName>
    </recommendedName>
</protein>
<evidence type="ECO:0000256" key="6">
    <source>
        <dbReference type="SAM" id="MobiDB-lite"/>
    </source>
</evidence>
<feature type="domain" description="RING-type" evidence="7">
    <location>
        <begin position="16"/>
        <end position="56"/>
    </location>
</feature>
<feature type="coiled-coil region" evidence="5">
    <location>
        <begin position="216"/>
        <end position="261"/>
    </location>
</feature>
<dbReference type="PROSITE" id="PS50119">
    <property type="entry name" value="ZF_BBOX"/>
    <property type="match status" value="1"/>
</dbReference>
<dbReference type="Gene3D" id="3.30.40.10">
    <property type="entry name" value="Zinc/RING finger domain, C3HC4 (zinc finger)"/>
    <property type="match status" value="1"/>
</dbReference>
<dbReference type="Gene3D" id="3.30.160.60">
    <property type="entry name" value="Classic Zinc Finger"/>
    <property type="match status" value="1"/>
</dbReference>
<dbReference type="InterPro" id="IPR051051">
    <property type="entry name" value="E3_ubiq-ligase_TRIM/RNF"/>
</dbReference>
<evidence type="ECO:0000256" key="2">
    <source>
        <dbReference type="ARBA" id="ARBA00022771"/>
    </source>
</evidence>
<dbReference type="GO" id="GO:0008270">
    <property type="term" value="F:zinc ion binding"/>
    <property type="evidence" value="ECO:0007669"/>
    <property type="project" value="UniProtKB-KW"/>
</dbReference>
<keyword evidence="2 4" id="KW-0863">Zinc-finger</keyword>
<dbReference type="InterPro" id="IPR013320">
    <property type="entry name" value="ConA-like_dom_sf"/>
</dbReference>
<dbReference type="PANTHER" id="PTHR25465:SF32">
    <property type="entry name" value="BLOODTHIRSTY-RELATED GENE FAMILY, MEMBER 16 ISOFORM X1-RELATED"/>
    <property type="match status" value="1"/>
</dbReference>
<dbReference type="Pfam" id="PF13765">
    <property type="entry name" value="PRY"/>
    <property type="match status" value="1"/>
</dbReference>
<keyword evidence="3" id="KW-0862">Zinc</keyword>
<dbReference type="SUPFAM" id="SSF57850">
    <property type="entry name" value="RING/U-box"/>
    <property type="match status" value="1"/>
</dbReference>
<dbReference type="Pfam" id="PF13445">
    <property type="entry name" value="zf-RING_UBOX"/>
    <property type="match status" value="1"/>
</dbReference>
<dbReference type="PROSITE" id="PS00518">
    <property type="entry name" value="ZF_RING_1"/>
    <property type="match status" value="1"/>
</dbReference>
<evidence type="ECO:0000313" key="9">
    <source>
        <dbReference type="Ensembl" id="ENSOMYP00000133740.1"/>
    </source>
</evidence>
<evidence type="ECO:0000259" key="8">
    <source>
        <dbReference type="PROSITE" id="PS50119"/>
    </source>
</evidence>
<dbReference type="InterPro" id="IPR000315">
    <property type="entry name" value="Znf_B-box"/>
</dbReference>
<organism evidence="9 10">
    <name type="scientific">Oncorhynchus mykiss</name>
    <name type="common">Rainbow trout</name>
    <name type="synonym">Salmo gairdneri</name>
    <dbReference type="NCBI Taxonomy" id="8022"/>
    <lineage>
        <taxon>Eukaryota</taxon>
        <taxon>Metazoa</taxon>
        <taxon>Chordata</taxon>
        <taxon>Craniata</taxon>
        <taxon>Vertebrata</taxon>
        <taxon>Euteleostomi</taxon>
        <taxon>Actinopterygii</taxon>
        <taxon>Neopterygii</taxon>
        <taxon>Teleostei</taxon>
        <taxon>Protacanthopterygii</taxon>
        <taxon>Salmoniformes</taxon>
        <taxon>Salmonidae</taxon>
        <taxon>Salmoninae</taxon>
        <taxon>Oncorhynchus</taxon>
    </lineage>
</organism>
<feature type="domain" description="B box-type" evidence="8">
    <location>
        <begin position="145"/>
        <end position="185"/>
    </location>
</feature>
<dbReference type="InterPro" id="IPR017907">
    <property type="entry name" value="Znf_RING_CS"/>
</dbReference>
<evidence type="ECO:0000313" key="10">
    <source>
        <dbReference type="Proteomes" id="UP000694395"/>
    </source>
</evidence>
<feature type="region of interest" description="Disordered" evidence="6">
    <location>
        <begin position="358"/>
        <end position="380"/>
    </location>
</feature>
<dbReference type="InterPro" id="IPR001841">
    <property type="entry name" value="Znf_RING"/>
</dbReference>
<dbReference type="InterPro" id="IPR006574">
    <property type="entry name" value="PRY"/>
</dbReference>
<dbReference type="Pfam" id="PF00643">
    <property type="entry name" value="zf-B_box"/>
    <property type="match status" value="1"/>
</dbReference>
<dbReference type="Proteomes" id="UP000694395">
    <property type="component" value="Chromosome 16"/>
</dbReference>
<dbReference type="GeneTree" id="ENSGT01040000240385"/>
<feature type="compositionally biased region" description="Basic and acidic residues" evidence="6">
    <location>
        <begin position="371"/>
        <end position="380"/>
    </location>
</feature>